<proteinExistence type="predicted"/>
<dbReference type="EMBL" id="CP029192">
    <property type="protein sequence ID" value="QES35497.1"/>
    <property type="molecule type" value="Genomic_DNA"/>
</dbReference>
<reference evidence="3 4" key="1">
    <citation type="submission" date="2018-05" db="EMBL/GenBank/DDBJ databases">
        <title>Streptomyces venezuelae.</title>
        <authorList>
            <person name="Kim W."/>
            <person name="Lee N."/>
            <person name="Cho B.-K."/>
        </authorList>
    </citation>
    <scope>NUCLEOTIDE SEQUENCE [LARGE SCALE GENOMIC DNA]</scope>
    <source>
        <strain evidence="3 4">ATCC 14584</strain>
    </source>
</reference>
<feature type="signal peptide" evidence="2">
    <location>
        <begin position="1"/>
        <end position="22"/>
    </location>
</feature>
<feature type="chain" id="PRO_5039465006" description="Lipoprotein" evidence="2">
    <location>
        <begin position="23"/>
        <end position="215"/>
    </location>
</feature>
<evidence type="ECO:0008006" key="5">
    <source>
        <dbReference type="Google" id="ProtNLM"/>
    </source>
</evidence>
<gene>
    <name evidence="3" type="ORF">DEJ48_20510</name>
</gene>
<keyword evidence="2" id="KW-0732">Signal</keyword>
<dbReference type="Proteomes" id="UP000322927">
    <property type="component" value="Chromosome"/>
</dbReference>
<evidence type="ECO:0000256" key="1">
    <source>
        <dbReference type="SAM" id="MobiDB-lite"/>
    </source>
</evidence>
<sequence length="215" mass="23067">MNRSTRRVAAALTASAALLLTACGGSDDSKDNDKIAGADAGSEKSASPSASADGIDRPEIKLPSDVKLTFTPERTGDPVKNAVLRDNADMIRALNMAIVEGDPQLSALEFYTEGEGAVAARDWAKSFKDAGWTVTGTVRYFNRNVKVKSKDSAAIGYCADESKGFTRDVKTDEIKRTKVTKDSYVAYSAQLRKNKQGVWELMKMASTRGATGCQP</sequence>
<protein>
    <recommendedName>
        <fullName evidence="5">Lipoprotein</fullName>
    </recommendedName>
</protein>
<feature type="region of interest" description="Disordered" evidence="1">
    <location>
        <begin position="23"/>
        <end position="58"/>
    </location>
</feature>
<organism evidence="3 4">
    <name type="scientific">Streptomyces venezuelae</name>
    <dbReference type="NCBI Taxonomy" id="54571"/>
    <lineage>
        <taxon>Bacteria</taxon>
        <taxon>Bacillati</taxon>
        <taxon>Actinomycetota</taxon>
        <taxon>Actinomycetes</taxon>
        <taxon>Kitasatosporales</taxon>
        <taxon>Streptomycetaceae</taxon>
        <taxon>Streptomyces</taxon>
    </lineage>
</organism>
<dbReference type="AlphaFoldDB" id="A0A5P2BZ35"/>
<evidence type="ECO:0000313" key="3">
    <source>
        <dbReference type="EMBL" id="QES35497.1"/>
    </source>
</evidence>
<feature type="compositionally biased region" description="Basic and acidic residues" evidence="1">
    <location>
        <begin position="27"/>
        <end position="36"/>
    </location>
</feature>
<accession>A0A5P2BZ35</accession>
<dbReference type="OrthoDB" id="4323476at2"/>
<evidence type="ECO:0000256" key="2">
    <source>
        <dbReference type="SAM" id="SignalP"/>
    </source>
</evidence>
<dbReference type="RefSeq" id="WP_150217591.1">
    <property type="nucleotide sequence ID" value="NZ_CP029192.1"/>
</dbReference>
<evidence type="ECO:0000313" key="4">
    <source>
        <dbReference type="Proteomes" id="UP000322927"/>
    </source>
</evidence>
<name>A0A5P2BZ35_STRVZ</name>
<dbReference type="PROSITE" id="PS51257">
    <property type="entry name" value="PROKAR_LIPOPROTEIN"/>
    <property type="match status" value="1"/>
</dbReference>